<evidence type="ECO:0000256" key="1">
    <source>
        <dbReference type="SAM" id="MobiDB-lite"/>
    </source>
</evidence>
<keyword evidence="4" id="KW-1185">Reference proteome</keyword>
<feature type="compositionally biased region" description="Acidic residues" evidence="1">
    <location>
        <begin position="235"/>
        <end position="245"/>
    </location>
</feature>
<sequence>MTSNLEADAPCFHRFNDLPKEIRLSIWEAAIPGPRVIEIVERDLKASYLDLERQVNEWKKNRRRVPDELVSSWRSDEEILERLESIEGYVDDGYDRRVEPAESLAARRKEQLKEYRIVVPDDYQPFLAWIQTKVRQPEDEDAEARHRDGQSTEPAVSQPYFDEESGVEDDITSERTDSDADGSNEGLFIEDDIRIIEIGSWHSDSEMDDSGADSSIEEDGALSEYSDVDFGPEGFDTEDEAEEENDSRATELEGCLRAARWRFITESMKPEGLS</sequence>
<dbReference type="GeneID" id="28833114"/>
<accession>A0A132B2N5</accession>
<dbReference type="KEGG" id="psco:LY89DRAFT_790597"/>
<dbReference type="InterPro" id="IPR045518">
    <property type="entry name" value="2EXR"/>
</dbReference>
<protein>
    <recommendedName>
        <fullName evidence="2">2EXR domain-containing protein</fullName>
    </recommendedName>
</protein>
<evidence type="ECO:0000259" key="2">
    <source>
        <dbReference type="Pfam" id="PF20150"/>
    </source>
</evidence>
<dbReference type="AlphaFoldDB" id="A0A132B2N5"/>
<dbReference type="InParanoid" id="A0A132B2N5"/>
<dbReference type="EMBL" id="KQ947448">
    <property type="protein sequence ID" value="KUJ06299.1"/>
    <property type="molecule type" value="Genomic_DNA"/>
</dbReference>
<dbReference type="OrthoDB" id="3557569at2759"/>
<feature type="region of interest" description="Disordered" evidence="1">
    <location>
        <begin position="135"/>
        <end position="189"/>
    </location>
</feature>
<evidence type="ECO:0000313" key="3">
    <source>
        <dbReference type="EMBL" id="KUJ06299.1"/>
    </source>
</evidence>
<evidence type="ECO:0000313" key="4">
    <source>
        <dbReference type="Proteomes" id="UP000070700"/>
    </source>
</evidence>
<gene>
    <name evidence="3" type="ORF">LY89DRAFT_790597</name>
</gene>
<feature type="domain" description="2EXR" evidence="2">
    <location>
        <begin position="12"/>
        <end position="58"/>
    </location>
</feature>
<feature type="region of interest" description="Disordered" evidence="1">
    <location>
        <begin position="202"/>
        <end position="252"/>
    </location>
</feature>
<proteinExistence type="predicted"/>
<dbReference type="Proteomes" id="UP000070700">
    <property type="component" value="Unassembled WGS sequence"/>
</dbReference>
<name>A0A132B2N5_MOLSC</name>
<dbReference type="RefSeq" id="XP_018060654.1">
    <property type="nucleotide sequence ID" value="XM_018223388.1"/>
</dbReference>
<organism evidence="3 4">
    <name type="scientific">Mollisia scopiformis</name>
    <name type="common">Conifer needle endophyte fungus</name>
    <name type="synonym">Phialocephala scopiformis</name>
    <dbReference type="NCBI Taxonomy" id="149040"/>
    <lineage>
        <taxon>Eukaryota</taxon>
        <taxon>Fungi</taxon>
        <taxon>Dikarya</taxon>
        <taxon>Ascomycota</taxon>
        <taxon>Pezizomycotina</taxon>
        <taxon>Leotiomycetes</taxon>
        <taxon>Helotiales</taxon>
        <taxon>Mollisiaceae</taxon>
        <taxon>Mollisia</taxon>
    </lineage>
</organism>
<feature type="compositionally biased region" description="Acidic residues" evidence="1">
    <location>
        <begin position="161"/>
        <end position="171"/>
    </location>
</feature>
<dbReference type="Pfam" id="PF20150">
    <property type="entry name" value="2EXR"/>
    <property type="match status" value="1"/>
</dbReference>
<reference evidence="3 4" key="1">
    <citation type="submission" date="2015-10" db="EMBL/GenBank/DDBJ databases">
        <title>Full genome of DAOMC 229536 Phialocephala scopiformis, a fungal endophyte of spruce producing the potent anti-insectan compound rugulosin.</title>
        <authorList>
            <consortium name="DOE Joint Genome Institute"/>
            <person name="Walker A.K."/>
            <person name="Frasz S.L."/>
            <person name="Seifert K.A."/>
            <person name="Miller J.D."/>
            <person name="Mondo S.J."/>
            <person name="Labutti K."/>
            <person name="Lipzen A."/>
            <person name="Dockter R."/>
            <person name="Kennedy M."/>
            <person name="Grigoriev I.V."/>
            <person name="Spatafora J.W."/>
        </authorList>
    </citation>
    <scope>NUCLEOTIDE SEQUENCE [LARGE SCALE GENOMIC DNA]</scope>
    <source>
        <strain evidence="3 4">CBS 120377</strain>
    </source>
</reference>
<feature type="compositionally biased region" description="Acidic residues" evidence="1">
    <location>
        <begin position="206"/>
        <end position="221"/>
    </location>
</feature>